<evidence type="ECO:0000313" key="2">
    <source>
        <dbReference type="EMBL" id="JAR87742.1"/>
    </source>
</evidence>
<organism evidence="2">
    <name type="scientific">Ixodes ricinus</name>
    <name type="common">Common tick</name>
    <name type="synonym">Acarus ricinus</name>
    <dbReference type="NCBI Taxonomy" id="34613"/>
    <lineage>
        <taxon>Eukaryota</taxon>
        <taxon>Metazoa</taxon>
        <taxon>Ecdysozoa</taxon>
        <taxon>Arthropoda</taxon>
        <taxon>Chelicerata</taxon>
        <taxon>Arachnida</taxon>
        <taxon>Acari</taxon>
        <taxon>Parasitiformes</taxon>
        <taxon>Ixodida</taxon>
        <taxon>Ixodoidea</taxon>
        <taxon>Ixodidae</taxon>
        <taxon>Ixodinae</taxon>
        <taxon>Ixodes</taxon>
    </lineage>
</organism>
<accession>A0A147BB92</accession>
<evidence type="ECO:0000256" key="1">
    <source>
        <dbReference type="SAM" id="SignalP"/>
    </source>
</evidence>
<keyword evidence="1" id="KW-0732">Signal</keyword>
<feature type="signal peptide" evidence="1">
    <location>
        <begin position="1"/>
        <end position="25"/>
    </location>
</feature>
<proteinExistence type="predicted"/>
<name>A0A147BB92_IXORI</name>
<sequence length="99" mass="11272">MKLLAYLYEFFTSLFFGSSVGTTNSNVCYSNIEAKKQQVSLTRITPPSNRCRYTALPSPNPHLPFCINVHSLLFALIPNPFNRFSTGLEQIPELYKPRL</sequence>
<feature type="chain" id="PRO_5007542094" evidence="1">
    <location>
        <begin position="26"/>
        <end position="99"/>
    </location>
</feature>
<protein>
    <submittedName>
        <fullName evidence="2">Putative secreted protein</fullName>
    </submittedName>
</protein>
<reference evidence="2" key="1">
    <citation type="journal article" date="2018" name="PLoS Negl. Trop. Dis.">
        <title>Sialome diversity of ticks revealed by RNAseq of single tick salivary glands.</title>
        <authorList>
            <person name="Perner J."/>
            <person name="Kropackova S."/>
            <person name="Kopacek P."/>
            <person name="Ribeiro J.M."/>
        </authorList>
    </citation>
    <scope>NUCLEOTIDE SEQUENCE</scope>
    <source>
        <strain evidence="2">Siblings of single egg batch collected in Ceske Budejovice</strain>
        <tissue evidence="2">Salivary glands</tissue>
    </source>
</reference>
<dbReference type="EMBL" id="GEGO01007662">
    <property type="protein sequence ID" value="JAR87742.1"/>
    <property type="molecule type" value="Transcribed_RNA"/>
</dbReference>
<dbReference type="AlphaFoldDB" id="A0A147BB92"/>